<dbReference type="RefSeq" id="WP_304537412.1">
    <property type="nucleotide sequence ID" value="NZ_JAUQOM010000015.1"/>
</dbReference>
<reference evidence="1" key="1">
    <citation type="submission" date="2023-07" db="EMBL/GenBank/DDBJ databases">
        <title>Bacterial whole genome sequence for Sphingobium sp. HBC34.</title>
        <authorList>
            <person name="Le V."/>
            <person name="Ko S.-R."/>
            <person name="Ahn C.-Y."/>
            <person name="Oh H.-M."/>
        </authorList>
    </citation>
    <scope>NUCLEOTIDE SEQUENCE</scope>
    <source>
        <strain evidence="1">HBC34</strain>
    </source>
</reference>
<organism evidence="1 2">
    <name type="scientific">Sphingobium cyanobacteriorum</name>
    <dbReference type="NCBI Taxonomy" id="3063954"/>
    <lineage>
        <taxon>Bacteria</taxon>
        <taxon>Pseudomonadati</taxon>
        <taxon>Pseudomonadota</taxon>
        <taxon>Alphaproteobacteria</taxon>
        <taxon>Sphingomonadales</taxon>
        <taxon>Sphingomonadaceae</taxon>
        <taxon>Sphingobium</taxon>
    </lineage>
</organism>
<evidence type="ECO:0000313" key="2">
    <source>
        <dbReference type="Proteomes" id="UP001176471"/>
    </source>
</evidence>
<name>A0ABT8ZRD5_9SPHN</name>
<protein>
    <submittedName>
        <fullName evidence="1">Uncharacterized protein</fullName>
    </submittedName>
</protein>
<keyword evidence="2" id="KW-1185">Reference proteome</keyword>
<dbReference type="Proteomes" id="UP001176471">
    <property type="component" value="Unassembled WGS sequence"/>
</dbReference>
<evidence type="ECO:0000313" key="1">
    <source>
        <dbReference type="EMBL" id="MDO7837105.1"/>
    </source>
</evidence>
<comment type="caution">
    <text evidence="1">The sequence shown here is derived from an EMBL/GenBank/DDBJ whole genome shotgun (WGS) entry which is preliminary data.</text>
</comment>
<sequence>MGVDFIREQSGKPWRKRWDKGLDRLKLPGLFDVQFASQQRTVTADIQCGTQLKIGDQLIVQSNGQTAIICSGQQQIGTISSIPSDMRGAITDCGGIALGIVERVGLFGNNAEVSIR</sequence>
<accession>A0ABT8ZRD5</accession>
<gene>
    <name evidence="1" type="ORF">Q4610_18840</name>
</gene>
<dbReference type="EMBL" id="JAUQOM010000015">
    <property type="protein sequence ID" value="MDO7837105.1"/>
    <property type="molecule type" value="Genomic_DNA"/>
</dbReference>
<proteinExistence type="predicted"/>